<dbReference type="InterPro" id="IPR011990">
    <property type="entry name" value="TPR-like_helical_dom_sf"/>
</dbReference>
<dbReference type="Proteomes" id="UP000008311">
    <property type="component" value="Unassembled WGS sequence"/>
</dbReference>
<dbReference type="GO" id="GO:0003723">
    <property type="term" value="F:RNA binding"/>
    <property type="evidence" value="ECO:0007669"/>
    <property type="project" value="InterPro"/>
</dbReference>
<dbReference type="PANTHER" id="PTHR47926:SF342">
    <property type="entry name" value="TETRATRICOPEPTIDE-LIKE HELICAL DOMAIN-CONTAINING PROTEIN-RELATED"/>
    <property type="match status" value="1"/>
</dbReference>
<reference evidence="4" key="1">
    <citation type="journal article" date="2010" name="Nat. Biotechnol.">
        <title>Draft genome sequence of the oilseed species Ricinus communis.</title>
        <authorList>
            <person name="Chan A.P."/>
            <person name="Crabtree J."/>
            <person name="Zhao Q."/>
            <person name="Lorenzi H."/>
            <person name="Orvis J."/>
            <person name="Puiu D."/>
            <person name="Melake-Berhan A."/>
            <person name="Jones K.M."/>
            <person name="Redman J."/>
            <person name="Chen G."/>
            <person name="Cahoon E.B."/>
            <person name="Gedil M."/>
            <person name="Stanke M."/>
            <person name="Haas B.J."/>
            <person name="Wortman J.R."/>
            <person name="Fraser-Liggett C.M."/>
            <person name="Ravel J."/>
            <person name="Rabinowicz P.D."/>
        </authorList>
    </citation>
    <scope>NUCLEOTIDE SEQUENCE [LARGE SCALE GENOMIC DNA]</scope>
    <source>
        <strain evidence="4">cv. Hale</strain>
    </source>
</reference>
<dbReference type="InterPro" id="IPR046960">
    <property type="entry name" value="PPR_At4g14850-like_plant"/>
</dbReference>
<dbReference type="Gene3D" id="1.25.40.10">
    <property type="entry name" value="Tetratricopeptide repeat domain"/>
    <property type="match status" value="2"/>
</dbReference>
<dbReference type="Pfam" id="PF01535">
    <property type="entry name" value="PPR"/>
    <property type="match status" value="3"/>
</dbReference>
<organism evidence="3 4">
    <name type="scientific">Ricinus communis</name>
    <name type="common">Castor bean</name>
    <dbReference type="NCBI Taxonomy" id="3988"/>
    <lineage>
        <taxon>Eukaryota</taxon>
        <taxon>Viridiplantae</taxon>
        <taxon>Streptophyta</taxon>
        <taxon>Embryophyta</taxon>
        <taxon>Tracheophyta</taxon>
        <taxon>Spermatophyta</taxon>
        <taxon>Magnoliopsida</taxon>
        <taxon>eudicotyledons</taxon>
        <taxon>Gunneridae</taxon>
        <taxon>Pentapetalae</taxon>
        <taxon>rosids</taxon>
        <taxon>fabids</taxon>
        <taxon>Malpighiales</taxon>
        <taxon>Euphorbiaceae</taxon>
        <taxon>Acalyphoideae</taxon>
        <taxon>Acalypheae</taxon>
        <taxon>Ricinus</taxon>
    </lineage>
</organism>
<dbReference type="AlphaFoldDB" id="B9RCG1"/>
<dbReference type="NCBIfam" id="TIGR00756">
    <property type="entry name" value="PPR"/>
    <property type="match status" value="1"/>
</dbReference>
<keyword evidence="4" id="KW-1185">Reference proteome</keyword>
<feature type="repeat" description="PPR" evidence="2">
    <location>
        <begin position="216"/>
        <end position="250"/>
    </location>
</feature>
<dbReference type="InterPro" id="IPR002885">
    <property type="entry name" value="PPR_rpt"/>
</dbReference>
<dbReference type="PANTHER" id="PTHR47926">
    <property type="entry name" value="PENTATRICOPEPTIDE REPEAT-CONTAINING PROTEIN"/>
    <property type="match status" value="1"/>
</dbReference>
<protein>
    <submittedName>
        <fullName evidence="3">Pentatricopeptide repeat-containing protein, putative</fullName>
    </submittedName>
</protein>
<proteinExistence type="predicted"/>
<evidence type="ECO:0000313" key="4">
    <source>
        <dbReference type="Proteomes" id="UP000008311"/>
    </source>
</evidence>
<gene>
    <name evidence="3" type="ORF">RCOM_1687930</name>
</gene>
<dbReference type="GO" id="GO:0009451">
    <property type="term" value="P:RNA modification"/>
    <property type="evidence" value="ECO:0007669"/>
    <property type="project" value="InterPro"/>
</dbReference>
<dbReference type="InParanoid" id="B9RCG1"/>
<dbReference type="eggNOG" id="KOG4197">
    <property type="taxonomic scope" value="Eukaryota"/>
</dbReference>
<evidence type="ECO:0000313" key="3">
    <source>
        <dbReference type="EMBL" id="EEF51232.1"/>
    </source>
</evidence>
<dbReference type="EMBL" id="EQ973774">
    <property type="protein sequence ID" value="EEF51232.1"/>
    <property type="molecule type" value="Genomic_DNA"/>
</dbReference>
<dbReference type="PROSITE" id="PS51375">
    <property type="entry name" value="PPR"/>
    <property type="match status" value="2"/>
</dbReference>
<feature type="repeat" description="PPR" evidence="2">
    <location>
        <begin position="29"/>
        <end position="64"/>
    </location>
</feature>
<sequence>MKPQKHHQTPATTVNDLAKAFTFRHQESGIITCNALISGFAKFNLHLGFVFELFNDLRHTGLVPDVFTFVRVSEKMRLHIGFVRVCTAIIGGGYTCNGLFEKGKEVFAEMREKGDRFTGLVSKRRTRAACDGSEALECLRILNSVNLDIDDYTLINALSAIGGEKLLKAGKQIHALCHKLEYLQVVSLGNALVPMYGKCGKLGNARHVFNDMISLDFFSWNYPLAACFNNGFVSEALEVFSHMCDLALQPTIYILASVLETISNLSYIKQAMQIHSDVIKNGFMADDFVNNIWEMQ</sequence>
<evidence type="ECO:0000256" key="1">
    <source>
        <dbReference type="ARBA" id="ARBA00022737"/>
    </source>
</evidence>
<evidence type="ECO:0000256" key="2">
    <source>
        <dbReference type="PROSITE-ProRule" id="PRU00708"/>
    </source>
</evidence>
<keyword evidence="1" id="KW-0677">Repeat</keyword>
<accession>B9RCG1</accession>
<name>B9RCG1_RICCO</name>